<evidence type="ECO:0000256" key="2">
    <source>
        <dbReference type="ARBA" id="ARBA00022448"/>
    </source>
</evidence>
<feature type="domain" description="TonB-dependent receptor plug" evidence="12">
    <location>
        <begin position="46"/>
        <end position="152"/>
    </location>
</feature>
<keyword evidence="14" id="KW-1185">Reference proteome</keyword>
<dbReference type="PANTHER" id="PTHR30069:SF49">
    <property type="entry name" value="OUTER MEMBRANE PROTEIN C"/>
    <property type="match status" value="1"/>
</dbReference>
<dbReference type="Pfam" id="PF07715">
    <property type="entry name" value="Plug"/>
    <property type="match status" value="1"/>
</dbReference>
<dbReference type="SUPFAM" id="SSF56935">
    <property type="entry name" value="Porins"/>
    <property type="match status" value="1"/>
</dbReference>
<accession>A0ABR6NKJ9</accession>
<feature type="signal peptide" evidence="10">
    <location>
        <begin position="1"/>
        <end position="24"/>
    </location>
</feature>
<dbReference type="RefSeq" id="WP_184156437.1">
    <property type="nucleotide sequence ID" value="NZ_JACHKA010000001.1"/>
</dbReference>
<protein>
    <submittedName>
        <fullName evidence="13">Iron complex outermembrane receptor protein</fullName>
    </submittedName>
</protein>
<dbReference type="InterPro" id="IPR036942">
    <property type="entry name" value="Beta-barrel_TonB_sf"/>
</dbReference>
<keyword evidence="7 8" id="KW-0998">Cell outer membrane</keyword>
<keyword evidence="13" id="KW-0675">Receptor</keyword>
<evidence type="ECO:0000313" key="14">
    <source>
        <dbReference type="Proteomes" id="UP001138540"/>
    </source>
</evidence>
<dbReference type="PANTHER" id="PTHR30069">
    <property type="entry name" value="TONB-DEPENDENT OUTER MEMBRANE RECEPTOR"/>
    <property type="match status" value="1"/>
</dbReference>
<keyword evidence="3 8" id="KW-1134">Transmembrane beta strand</keyword>
<evidence type="ECO:0000256" key="3">
    <source>
        <dbReference type="ARBA" id="ARBA00022452"/>
    </source>
</evidence>
<evidence type="ECO:0000256" key="5">
    <source>
        <dbReference type="ARBA" id="ARBA00023077"/>
    </source>
</evidence>
<keyword evidence="4 8" id="KW-0812">Transmembrane</keyword>
<dbReference type="EMBL" id="JACHKA010000001">
    <property type="protein sequence ID" value="MBB5987791.1"/>
    <property type="molecule type" value="Genomic_DNA"/>
</dbReference>
<keyword evidence="6 8" id="KW-0472">Membrane</keyword>
<dbReference type="CDD" id="cd01347">
    <property type="entry name" value="ligand_gated_channel"/>
    <property type="match status" value="1"/>
</dbReference>
<keyword evidence="2 8" id="KW-0813">Transport</keyword>
<proteinExistence type="inferred from homology"/>
<comment type="subcellular location">
    <subcellularLocation>
        <location evidence="1 8">Cell outer membrane</location>
        <topology evidence="1 8">Multi-pass membrane protein</topology>
    </subcellularLocation>
</comment>
<dbReference type="InterPro" id="IPR000531">
    <property type="entry name" value="Beta-barrel_TonB"/>
</dbReference>
<feature type="domain" description="TonB-dependent receptor-like beta-barrel" evidence="11">
    <location>
        <begin position="234"/>
        <end position="676"/>
    </location>
</feature>
<comment type="caution">
    <text evidence="13">The sequence shown here is derived from an EMBL/GenBank/DDBJ whole genome shotgun (WGS) entry which is preliminary data.</text>
</comment>
<dbReference type="Gene3D" id="2.170.130.10">
    <property type="entry name" value="TonB-dependent receptor, plug domain"/>
    <property type="match status" value="1"/>
</dbReference>
<evidence type="ECO:0000256" key="8">
    <source>
        <dbReference type="PROSITE-ProRule" id="PRU01360"/>
    </source>
</evidence>
<dbReference type="InterPro" id="IPR037066">
    <property type="entry name" value="Plug_dom_sf"/>
</dbReference>
<evidence type="ECO:0000256" key="4">
    <source>
        <dbReference type="ARBA" id="ARBA00022692"/>
    </source>
</evidence>
<evidence type="ECO:0000313" key="13">
    <source>
        <dbReference type="EMBL" id="MBB5987791.1"/>
    </source>
</evidence>
<evidence type="ECO:0000256" key="9">
    <source>
        <dbReference type="RuleBase" id="RU003357"/>
    </source>
</evidence>
<evidence type="ECO:0000256" key="1">
    <source>
        <dbReference type="ARBA" id="ARBA00004571"/>
    </source>
</evidence>
<keyword evidence="5 9" id="KW-0798">TonB box</keyword>
<evidence type="ECO:0000256" key="10">
    <source>
        <dbReference type="SAM" id="SignalP"/>
    </source>
</evidence>
<gene>
    <name evidence="13" type="ORF">HNP60_003765</name>
</gene>
<dbReference type="InterPro" id="IPR012910">
    <property type="entry name" value="Plug_dom"/>
</dbReference>
<dbReference type="Proteomes" id="UP001138540">
    <property type="component" value="Unassembled WGS sequence"/>
</dbReference>
<name>A0ABR6NKJ9_9SPHN</name>
<comment type="similarity">
    <text evidence="8 9">Belongs to the TonB-dependent receptor family.</text>
</comment>
<reference evidence="13 14" key="1">
    <citation type="submission" date="2020-08" db="EMBL/GenBank/DDBJ databases">
        <title>Exploring microbial biodiversity for novel pathways involved in the catabolism of aromatic compounds derived from lignin.</title>
        <authorList>
            <person name="Elkins J."/>
        </authorList>
    </citation>
    <scope>NUCLEOTIDE SEQUENCE [LARGE SCALE GENOMIC DNA]</scope>
    <source>
        <strain evidence="13 14">B1D3A</strain>
    </source>
</reference>
<keyword evidence="10" id="KW-0732">Signal</keyword>
<dbReference type="InterPro" id="IPR039426">
    <property type="entry name" value="TonB-dep_rcpt-like"/>
</dbReference>
<dbReference type="PROSITE" id="PS52016">
    <property type="entry name" value="TONB_DEPENDENT_REC_3"/>
    <property type="match status" value="1"/>
</dbReference>
<evidence type="ECO:0000256" key="6">
    <source>
        <dbReference type="ARBA" id="ARBA00023136"/>
    </source>
</evidence>
<evidence type="ECO:0000259" key="11">
    <source>
        <dbReference type="Pfam" id="PF00593"/>
    </source>
</evidence>
<evidence type="ECO:0000256" key="7">
    <source>
        <dbReference type="ARBA" id="ARBA00023237"/>
    </source>
</evidence>
<feature type="chain" id="PRO_5046775126" evidence="10">
    <location>
        <begin position="25"/>
        <end position="717"/>
    </location>
</feature>
<dbReference type="Gene3D" id="2.40.170.20">
    <property type="entry name" value="TonB-dependent receptor, beta-barrel domain"/>
    <property type="match status" value="1"/>
</dbReference>
<sequence>MTIASGALRLALLTSACTGTPLFAQPVHELPPVEVEGAPGPATIATAPLASETVSRDRLRRLQSQSSDVAGLLTRLPGVSANTGGGFSAMPVLRGLSEQRFTILVDGTPIDMACPNDMNTPLSYTDPQTVNAIQVITGVSPVSMGGDSIGGVISVSGPAPRFATDGALLVTGEASAFYRSNGDGFGGGTTLTVAGRTLSATYTGSYTEAGNYAGGDGKGTVRSTEYAKTDHALALAWQSMAGLFELKGGYHFSPYEGFPNQYMDMTSNKSWFLSGRYQGSFDWGSVDFRADYRDTDHEMNFLADKGGTADGGMPMNTQVHSASTALKIDMPVSTRDSVRAGAEFHHQWLDDYWPPVAGSMMMGPNRYINVNAAHRDRIGAFGEWERHWSEALSTLFGVRYDRVSMNTGDVQPYSTSMMNMDDAMAANAFNARDRKRTDNNWSASALVSYAPSDLVALELGYAHKVRSPNLYERYAWGRGSMSSRMIGWYGDGNGYVGNMDLKPERADTVSAALALEDRQAGWSLKVAPYYTHVDDYIDATPIKAFTDMMGMPSGFVQLGFVNQKAEFYGIDVSGMVRLREGQGTDGTAMTFALSYVHGDNLSDGGVLYRQMPLNLKMGLEHRQGAFEAGVDLDWVAEKKRVDITRNEPRTDDYALVTARVAYTVGAVRLSVEAENLFDAGYALPLGGLSLGDYIAGGPLRPVPGRGRSFNIGLSTRF</sequence>
<organism evidence="13 14">
    <name type="scientific">Sphingobium lignivorans</name>
    <dbReference type="NCBI Taxonomy" id="2735886"/>
    <lineage>
        <taxon>Bacteria</taxon>
        <taxon>Pseudomonadati</taxon>
        <taxon>Pseudomonadota</taxon>
        <taxon>Alphaproteobacteria</taxon>
        <taxon>Sphingomonadales</taxon>
        <taxon>Sphingomonadaceae</taxon>
        <taxon>Sphingobium</taxon>
    </lineage>
</organism>
<dbReference type="Pfam" id="PF00593">
    <property type="entry name" value="TonB_dep_Rec_b-barrel"/>
    <property type="match status" value="1"/>
</dbReference>
<evidence type="ECO:0000259" key="12">
    <source>
        <dbReference type="Pfam" id="PF07715"/>
    </source>
</evidence>